<proteinExistence type="predicted"/>
<dbReference type="AlphaFoldDB" id="A0A2H1X1D4"/>
<evidence type="ECO:0000313" key="1">
    <source>
        <dbReference type="EMBL" id="SOQ59058.1"/>
    </source>
</evidence>
<gene>
    <name evidence="1" type="ORF">SFRICE_035560</name>
</gene>
<dbReference type="EMBL" id="ODYU01012634">
    <property type="protein sequence ID" value="SOQ59058.1"/>
    <property type="molecule type" value="Genomic_DNA"/>
</dbReference>
<protein>
    <submittedName>
        <fullName evidence="1">SFRICE_035560</fullName>
    </submittedName>
</protein>
<organism evidence="1">
    <name type="scientific">Spodoptera frugiperda</name>
    <name type="common">Fall armyworm</name>
    <dbReference type="NCBI Taxonomy" id="7108"/>
    <lineage>
        <taxon>Eukaryota</taxon>
        <taxon>Metazoa</taxon>
        <taxon>Ecdysozoa</taxon>
        <taxon>Arthropoda</taxon>
        <taxon>Hexapoda</taxon>
        <taxon>Insecta</taxon>
        <taxon>Pterygota</taxon>
        <taxon>Neoptera</taxon>
        <taxon>Endopterygota</taxon>
        <taxon>Lepidoptera</taxon>
        <taxon>Glossata</taxon>
        <taxon>Ditrysia</taxon>
        <taxon>Noctuoidea</taxon>
        <taxon>Noctuidae</taxon>
        <taxon>Amphipyrinae</taxon>
        <taxon>Spodoptera</taxon>
    </lineage>
</organism>
<sequence length="174" mass="20009">MEQSKDSSRERAHLRLDDDCHIHTQGRSRRLTKGPNYSHSVSPRPCPLCIRQYCADQTLLSRSASTFRKCLSINIPQNKQKDQSLHTEVPMTCGSDVTLRYFLWYKPVNEQTKQLMVSNRRRPWTLERPEALQMLFHVGFLGENHPMTSPALGEARGSVRLLLTKNHPIPSPAF</sequence>
<name>A0A2H1X1D4_SPOFR</name>
<accession>A0A2H1X1D4</accession>
<reference evidence="1" key="1">
    <citation type="submission" date="2016-07" db="EMBL/GenBank/DDBJ databases">
        <authorList>
            <person name="Bretaudeau A."/>
        </authorList>
    </citation>
    <scope>NUCLEOTIDE SEQUENCE</scope>
    <source>
        <strain evidence="1">Rice</strain>
        <tissue evidence="1">Whole body</tissue>
    </source>
</reference>